<dbReference type="SUPFAM" id="SSF52172">
    <property type="entry name" value="CheY-like"/>
    <property type="match status" value="1"/>
</dbReference>
<dbReference type="PROSITE" id="PS50110">
    <property type="entry name" value="RESPONSE_REGULATORY"/>
    <property type="match status" value="1"/>
</dbReference>
<dbReference type="Pfam" id="PF00072">
    <property type="entry name" value="Response_reg"/>
    <property type="match status" value="1"/>
</dbReference>
<name>A0ABP8BBG4_9SPHI</name>
<keyword evidence="1" id="KW-0597">Phosphoprotein</keyword>
<dbReference type="SMART" id="SM00448">
    <property type="entry name" value="REC"/>
    <property type="match status" value="1"/>
</dbReference>
<evidence type="ECO:0000259" key="2">
    <source>
        <dbReference type="PROSITE" id="PS50110"/>
    </source>
</evidence>
<keyword evidence="4" id="KW-1185">Reference proteome</keyword>
<dbReference type="Pfam" id="PF04397">
    <property type="entry name" value="LytTR"/>
    <property type="match status" value="1"/>
</dbReference>
<dbReference type="EMBL" id="BAABBY010000004">
    <property type="protein sequence ID" value="GAA4202865.1"/>
    <property type="molecule type" value="Genomic_DNA"/>
</dbReference>
<evidence type="ECO:0000313" key="3">
    <source>
        <dbReference type="EMBL" id="GAA4202865.1"/>
    </source>
</evidence>
<sequence>MKYNCVIIDEDYKSILNLQKLITLSANLQLINTYHDPFEAMGAMNKEQDIDILFMDIQFKEVSELQVVPVIQKMVKHIIIITEDSKYAVNAFELNVDQFLLKPFNKLKFFIALNYVIRILENKKDQVKLLYVKGAAKHSFSQVAIESIVAIEASKNKINIYTLSEILNGYHSMKEMAESLHKFPDFLKVHKSFIVNSSHICRVELNTLVMINKLVIPIGESHQEKLRTFVKERTFII</sequence>
<dbReference type="PANTHER" id="PTHR37299">
    <property type="entry name" value="TRANSCRIPTIONAL REGULATOR-RELATED"/>
    <property type="match status" value="1"/>
</dbReference>
<dbReference type="Gene3D" id="2.40.50.1020">
    <property type="entry name" value="LytTr DNA-binding domain"/>
    <property type="match status" value="1"/>
</dbReference>
<keyword evidence="3" id="KW-0238">DNA-binding</keyword>
<reference evidence="4" key="1">
    <citation type="journal article" date="2019" name="Int. J. Syst. Evol. Microbiol.">
        <title>The Global Catalogue of Microorganisms (GCM) 10K type strain sequencing project: providing services to taxonomists for standard genome sequencing and annotation.</title>
        <authorList>
            <consortium name="The Broad Institute Genomics Platform"/>
            <consortium name="The Broad Institute Genome Sequencing Center for Infectious Disease"/>
            <person name="Wu L."/>
            <person name="Ma J."/>
        </authorList>
    </citation>
    <scope>NUCLEOTIDE SEQUENCE [LARGE SCALE GENOMIC DNA]</scope>
    <source>
        <strain evidence="4">JCM 17626</strain>
    </source>
</reference>
<dbReference type="InterPro" id="IPR011006">
    <property type="entry name" value="CheY-like_superfamily"/>
</dbReference>
<dbReference type="InterPro" id="IPR046947">
    <property type="entry name" value="LytR-like"/>
</dbReference>
<evidence type="ECO:0000313" key="4">
    <source>
        <dbReference type="Proteomes" id="UP001501772"/>
    </source>
</evidence>
<dbReference type="Proteomes" id="UP001501772">
    <property type="component" value="Unassembled WGS sequence"/>
</dbReference>
<evidence type="ECO:0000256" key="1">
    <source>
        <dbReference type="PROSITE-ProRule" id="PRU00169"/>
    </source>
</evidence>
<dbReference type="GO" id="GO:0003677">
    <property type="term" value="F:DNA binding"/>
    <property type="evidence" value="ECO:0007669"/>
    <property type="project" value="UniProtKB-KW"/>
</dbReference>
<dbReference type="SMART" id="SM00850">
    <property type="entry name" value="LytTR"/>
    <property type="match status" value="1"/>
</dbReference>
<feature type="domain" description="Response regulatory" evidence="2">
    <location>
        <begin position="4"/>
        <end position="117"/>
    </location>
</feature>
<protein>
    <submittedName>
        <fullName evidence="3">LytTR family DNA-binding domain-containing protein</fullName>
    </submittedName>
</protein>
<dbReference type="PANTHER" id="PTHR37299:SF1">
    <property type="entry name" value="STAGE 0 SPORULATION PROTEIN A HOMOLOG"/>
    <property type="match status" value="1"/>
</dbReference>
<organism evidence="3 4">
    <name type="scientific">Pedobacter jeongneungensis</name>
    <dbReference type="NCBI Taxonomy" id="947309"/>
    <lineage>
        <taxon>Bacteria</taxon>
        <taxon>Pseudomonadati</taxon>
        <taxon>Bacteroidota</taxon>
        <taxon>Sphingobacteriia</taxon>
        <taxon>Sphingobacteriales</taxon>
        <taxon>Sphingobacteriaceae</taxon>
        <taxon>Pedobacter</taxon>
    </lineage>
</organism>
<dbReference type="RefSeq" id="WP_344851162.1">
    <property type="nucleotide sequence ID" value="NZ_BAABBY010000004.1"/>
</dbReference>
<proteinExistence type="predicted"/>
<gene>
    <name evidence="3" type="ORF">GCM10022289_18290</name>
</gene>
<dbReference type="InterPro" id="IPR001789">
    <property type="entry name" value="Sig_transdc_resp-reg_receiver"/>
</dbReference>
<dbReference type="InterPro" id="IPR007492">
    <property type="entry name" value="LytTR_DNA-bd_dom"/>
</dbReference>
<feature type="modified residue" description="4-aspartylphosphate" evidence="1">
    <location>
        <position position="56"/>
    </location>
</feature>
<comment type="caution">
    <text evidence="3">The sequence shown here is derived from an EMBL/GenBank/DDBJ whole genome shotgun (WGS) entry which is preliminary data.</text>
</comment>
<accession>A0ABP8BBG4</accession>
<dbReference type="Gene3D" id="3.40.50.2300">
    <property type="match status" value="1"/>
</dbReference>